<dbReference type="SUPFAM" id="SSF101874">
    <property type="entry name" value="YceI-like"/>
    <property type="match status" value="1"/>
</dbReference>
<reference evidence="2" key="1">
    <citation type="submission" date="2018-05" db="EMBL/GenBank/DDBJ databases">
        <authorList>
            <person name="Lanie J.A."/>
            <person name="Ng W.-L."/>
            <person name="Kazmierczak K.M."/>
            <person name="Andrzejewski T.M."/>
            <person name="Davidsen T.M."/>
            <person name="Wayne K.J."/>
            <person name="Tettelin H."/>
            <person name="Glass J.I."/>
            <person name="Rusch D."/>
            <person name="Podicherti R."/>
            <person name="Tsui H.-C.T."/>
            <person name="Winkler M.E."/>
        </authorList>
    </citation>
    <scope>NUCLEOTIDE SEQUENCE</scope>
</reference>
<sequence length="180" mass="20683">MRKNILIFLILIIPLIDNFSQDNVQWMLDSDESYIEYQAKHLLHKWIGINNKVRGVFFLKDDSGKIAVAANIADFDSGISNRDSNALRVLDAFNHPQVKFYSDQILISEKKINLNGELDLHGIKINKNIDASFLKDGKTIRIEGNFPIVLTDFSIELPSLMLKKIEDFAKISYKLVFKRI</sequence>
<feature type="domain" description="Lipid/polyisoprenoid-binding YceI-like" evidence="1">
    <location>
        <begin position="25"/>
        <end position="178"/>
    </location>
</feature>
<dbReference type="InterPro" id="IPR007372">
    <property type="entry name" value="Lipid/polyisoprenoid-bd_YceI"/>
</dbReference>
<name>A0A381NIZ1_9ZZZZ</name>
<dbReference type="PANTHER" id="PTHR34406:SF1">
    <property type="entry name" value="PROTEIN YCEI"/>
    <property type="match status" value="1"/>
</dbReference>
<accession>A0A381NIZ1</accession>
<proteinExistence type="predicted"/>
<dbReference type="InterPro" id="IPR036761">
    <property type="entry name" value="TTHA0802/YceI-like_sf"/>
</dbReference>
<dbReference type="PANTHER" id="PTHR34406">
    <property type="entry name" value="PROTEIN YCEI"/>
    <property type="match status" value="1"/>
</dbReference>
<gene>
    <name evidence="2" type="ORF">METZ01_LOCUS7345</name>
</gene>
<protein>
    <recommendedName>
        <fullName evidence="1">Lipid/polyisoprenoid-binding YceI-like domain-containing protein</fullName>
    </recommendedName>
</protein>
<dbReference type="AlphaFoldDB" id="A0A381NIZ1"/>
<dbReference type="Gene3D" id="2.40.128.110">
    <property type="entry name" value="Lipid/polyisoprenoid-binding, YceI-like"/>
    <property type="match status" value="1"/>
</dbReference>
<evidence type="ECO:0000259" key="1">
    <source>
        <dbReference type="SMART" id="SM00867"/>
    </source>
</evidence>
<dbReference type="SMART" id="SM00867">
    <property type="entry name" value="YceI"/>
    <property type="match status" value="1"/>
</dbReference>
<organism evidence="2">
    <name type="scientific">marine metagenome</name>
    <dbReference type="NCBI Taxonomy" id="408172"/>
    <lineage>
        <taxon>unclassified sequences</taxon>
        <taxon>metagenomes</taxon>
        <taxon>ecological metagenomes</taxon>
    </lineage>
</organism>
<evidence type="ECO:0000313" key="2">
    <source>
        <dbReference type="EMBL" id="SUZ54491.1"/>
    </source>
</evidence>
<dbReference type="EMBL" id="UINC01000390">
    <property type="protein sequence ID" value="SUZ54491.1"/>
    <property type="molecule type" value="Genomic_DNA"/>
</dbReference>
<dbReference type="Pfam" id="PF04264">
    <property type="entry name" value="YceI"/>
    <property type="match status" value="1"/>
</dbReference>